<sequence length="368" mass="39860">MFFDLNIPVQKATQKQNSSKKGKQPQQEVAVSWTPSEISAIEGRIDLLIHLGYSVIGLSQTVNKRVDPKIHVNYLESLLGRLRTRPGIIYLKRLNIILDADSEKGFGLINASVSLFNGYDLIALVPTTHNTFSLACLTHSQPSPLTAHIISLPLTLPRLPYHLKHTLIRTAIKNGAVFEINYVGALGGEQDAVLMEADAAESGSSAKRNWWASTRELIRVTKGKGLLISGGVVTEADVRPPRDISNLVHVLGLAQDAAHDALTKTPKSLIIRAETRKTYRAVLSEPKVIVPQSSTVPPTSEHQPMNEDPAPSPPAPLAAGSDSKKDIQGSQVPSKRTQDTALGSAGAPPQPPGAIGKKKKRKLNQDRR</sequence>
<evidence type="ECO:0000256" key="2">
    <source>
        <dbReference type="ARBA" id="ARBA00007331"/>
    </source>
</evidence>
<feature type="region of interest" description="Disordered" evidence="4">
    <location>
        <begin position="290"/>
        <end position="368"/>
    </location>
</feature>
<feature type="compositionally biased region" description="Polar residues" evidence="4">
    <location>
        <begin position="291"/>
        <end position="303"/>
    </location>
</feature>
<dbReference type="PANTHER" id="PTHR13031:SF0">
    <property type="entry name" value="RIBONUCLEASE P PROTEIN SUBUNIT P30"/>
    <property type="match status" value="1"/>
</dbReference>
<evidence type="ECO:0008006" key="7">
    <source>
        <dbReference type="Google" id="ProtNLM"/>
    </source>
</evidence>
<dbReference type="EMBL" id="NHYE01004766">
    <property type="protein sequence ID" value="PPQ82266.1"/>
    <property type="molecule type" value="Genomic_DNA"/>
</dbReference>
<dbReference type="FunCoup" id="A0A409WUX4">
    <property type="interactions" value="351"/>
</dbReference>
<dbReference type="Pfam" id="PF01876">
    <property type="entry name" value="RNase_P_p30"/>
    <property type="match status" value="1"/>
</dbReference>
<evidence type="ECO:0000313" key="5">
    <source>
        <dbReference type="EMBL" id="PPQ82266.1"/>
    </source>
</evidence>
<evidence type="ECO:0000256" key="4">
    <source>
        <dbReference type="SAM" id="MobiDB-lite"/>
    </source>
</evidence>
<dbReference type="Proteomes" id="UP000284706">
    <property type="component" value="Unassembled WGS sequence"/>
</dbReference>
<gene>
    <name evidence="5" type="ORF">CVT26_010064</name>
</gene>
<dbReference type="InterPro" id="IPR002738">
    <property type="entry name" value="RNase_P_p30"/>
</dbReference>
<name>A0A409WUX4_9AGAR</name>
<dbReference type="AlphaFoldDB" id="A0A409WUX4"/>
<dbReference type="InParanoid" id="A0A409WUX4"/>
<dbReference type="OrthoDB" id="17948at2759"/>
<evidence type="ECO:0000256" key="1">
    <source>
        <dbReference type="ARBA" id="ARBA00004123"/>
    </source>
</evidence>
<organism evidence="5 6">
    <name type="scientific">Gymnopilus dilepis</name>
    <dbReference type="NCBI Taxonomy" id="231916"/>
    <lineage>
        <taxon>Eukaryota</taxon>
        <taxon>Fungi</taxon>
        <taxon>Dikarya</taxon>
        <taxon>Basidiomycota</taxon>
        <taxon>Agaricomycotina</taxon>
        <taxon>Agaricomycetes</taxon>
        <taxon>Agaricomycetidae</taxon>
        <taxon>Agaricales</taxon>
        <taxon>Agaricineae</taxon>
        <taxon>Hymenogastraceae</taxon>
        <taxon>Gymnopilus</taxon>
    </lineage>
</organism>
<accession>A0A409WUX4</accession>
<keyword evidence="3" id="KW-0819">tRNA processing</keyword>
<reference evidence="5 6" key="1">
    <citation type="journal article" date="2018" name="Evol. Lett.">
        <title>Horizontal gene cluster transfer increased hallucinogenic mushroom diversity.</title>
        <authorList>
            <person name="Reynolds H.T."/>
            <person name="Vijayakumar V."/>
            <person name="Gluck-Thaler E."/>
            <person name="Korotkin H.B."/>
            <person name="Matheny P.B."/>
            <person name="Slot J.C."/>
        </authorList>
    </citation>
    <scope>NUCLEOTIDE SEQUENCE [LARGE SCALE GENOMIC DNA]</scope>
    <source>
        <strain evidence="5 6">SRW20</strain>
    </source>
</reference>
<dbReference type="GO" id="GO:0005655">
    <property type="term" value="C:nucleolar ribonuclease P complex"/>
    <property type="evidence" value="ECO:0007669"/>
    <property type="project" value="TreeGrafter"/>
</dbReference>
<keyword evidence="6" id="KW-1185">Reference proteome</keyword>
<comment type="caution">
    <text evidence="5">The sequence shown here is derived from an EMBL/GenBank/DDBJ whole genome shotgun (WGS) entry which is preliminary data.</text>
</comment>
<evidence type="ECO:0000256" key="3">
    <source>
        <dbReference type="ARBA" id="ARBA00022694"/>
    </source>
</evidence>
<dbReference type="SUPFAM" id="SSF89550">
    <property type="entry name" value="PHP domain-like"/>
    <property type="match status" value="1"/>
</dbReference>
<feature type="region of interest" description="Disordered" evidence="4">
    <location>
        <begin position="1"/>
        <end position="28"/>
    </location>
</feature>
<comment type="similarity">
    <text evidence="2">Belongs to the eukaryotic/archaeal RNase P protein component 3 family.</text>
</comment>
<dbReference type="Gene3D" id="3.20.20.140">
    <property type="entry name" value="Metal-dependent hydrolases"/>
    <property type="match status" value="1"/>
</dbReference>
<dbReference type="GO" id="GO:0003723">
    <property type="term" value="F:RNA binding"/>
    <property type="evidence" value="ECO:0007669"/>
    <property type="project" value="TreeGrafter"/>
</dbReference>
<evidence type="ECO:0000313" key="6">
    <source>
        <dbReference type="Proteomes" id="UP000284706"/>
    </source>
</evidence>
<dbReference type="GO" id="GO:0008033">
    <property type="term" value="P:tRNA processing"/>
    <property type="evidence" value="ECO:0007669"/>
    <property type="project" value="UniProtKB-KW"/>
</dbReference>
<dbReference type="PANTHER" id="PTHR13031">
    <property type="entry name" value="RIBONUCLEASE P SUBUNIT P30"/>
    <property type="match status" value="1"/>
</dbReference>
<dbReference type="InterPro" id="IPR016195">
    <property type="entry name" value="Pol/histidinol_Pase-like"/>
</dbReference>
<proteinExistence type="inferred from homology"/>
<dbReference type="STRING" id="231916.A0A409WUX4"/>
<comment type="subcellular location">
    <subcellularLocation>
        <location evidence="1">Nucleus</location>
    </subcellularLocation>
</comment>
<protein>
    <recommendedName>
        <fullName evidence="7">PHP domain-like protein</fullName>
    </recommendedName>
</protein>